<dbReference type="PANTHER" id="PTHR47064">
    <property type="entry name" value="PUTATIVE (AFU_ORTHOLOGUE AFUA_1G08990)-RELATED"/>
    <property type="match status" value="1"/>
</dbReference>
<evidence type="ECO:0000313" key="2">
    <source>
        <dbReference type="EMBL" id="KAF5339780.1"/>
    </source>
</evidence>
<dbReference type="EMBL" id="JAACJK010000006">
    <property type="protein sequence ID" value="KAF5339780.1"/>
    <property type="molecule type" value="Genomic_DNA"/>
</dbReference>
<gene>
    <name evidence="2" type="ORF">D9611_009196</name>
</gene>
<evidence type="ECO:0000259" key="1">
    <source>
        <dbReference type="Pfam" id="PF08450"/>
    </source>
</evidence>
<dbReference type="Gene3D" id="2.120.10.30">
    <property type="entry name" value="TolB, C-terminal domain"/>
    <property type="match status" value="1"/>
</dbReference>
<dbReference type="InterPro" id="IPR052988">
    <property type="entry name" value="Oryzine_lactonohydrolase"/>
</dbReference>
<proteinExistence type="predicted"/>
<keyword evidence="3" id="KW-1185">Reference proteome</keyword>
<dbReference type="PANTHER" id="PTHR47064:SF2">
    <property type="entry name" value="SMP-30_GLUCONOLACTONASE_LRE-LIKE REGION DOMAIN-CONTAINING PROTEIN-RELATED"/>
    <property type="match status" value="1"/>
</dbReference>
<sequence length="427" mass="45673">MFKSHRRIPRAEKSLSSLVMQPLGILSFVCAACLACTVQVDANLFGRQTKSQVVLVEPSTFAVTSNFRNTSSQLFNPTSTAAPFFQVFDRSFLDLIGPNPSLTEIASDSATFAHEAPVYVPATDEVFFASNNGNIGANQNNRVAKISMRAVETAIASGTGPKNVAVEQLTLSEDIQMTNGGTGPYQGSLVLATSGRGTRPPSIALVNPKAPYNSTVLLNNYFGRQFNSLNDVKIHPTSGTIFFTDVTYGNVNGFRPTPVIPNQVYRLDPNTRAVRVAATDFSMCNGIAFTADGTIAYVSDTGSTAGATRPSTIYAFDVDTKTQSFANRRVFAYADTGIPDGVQVDAQGNVYSGTGEGVQMISRQKQTSRICPSVWNDQGTLIGKFFIGTGSANMVFAGDGRLVILAETKIFLAKIAAKAPAWVAYPQ</sequence>
<dbReference type="SUPFAM" id="SSF63829">
    <property type="entry name" value="Calcium-dependent phosphotriesterase"/>
    <property type="match status" value="1"/>
</dbReference>
<comment type="caution">
    <text evidence="2">The sequence shown here is derived from an EMBL/GenBank/DDBJ whole genome shotgun (WGS) entry which is preliminary data.</text>
</comment>
<dbReference type="InterPro" id="IPR011042">
    <property type="entry name" value="6-blade_b-propeller_TolB-like"/>
</dbReference>
<feature type="domain" description="SMP-30/Gluconolactonase/LRE-like region" evidence="1">
    <location>
        <begin position="178"/>
        <end position="366"/>
    </location>
</feature>
<dbReference type="InterPro" id="IPR013658">
    <property type="entry name" value="SGL"/>
</dbReference>
<organism evidence="2 3">
    <name type="scientific">Ephemerocybe angulata</name>
    <dbReference type="NCBI Taxonomy" id="980116"/>
    <lineage>
        <taxon>Eukaryota</taxon>
        <taxon>Fungi</taxon>
        <taxon>Dikarya</taxon>
        <taxon>Basidiomycota</taxon>
        <taxon>Agaricomycotina</taxon>
        <taxon>Agaricomycetes</taxon>
        <taxon>Agaricomycetidae</taxon>
        <taxon>Agaricales</taxon>
        <taxon>Agaricineae</taxon>
        <taxon>Psathyrellaceae</taxon>
        <taxon>Ephemerocybe</taxon>
    </lineage>
</organism>
<dbReference type="AlphaFoldDB" id="A0A8H5CDF2"/>
<dbReference type="Pfam" id="PF08450">
    <property type="entry name" value="SGL"/>
    <property type="match status" value="1"/>
</dbReference>
<reference evidence="2 3" key="1">
    <citation type="journal article" date="2020" name="ISME J.">
        <title>Uncovering the hidden diversity of litter-decomposition mechanisms in mushroom-forming fungi.</title>
        <authorList>
            <person name="Floudas D."/>
            <person name="Bentzer J."/>
            <person name="Ahren D."/>
            <person name="Johansson T."/>
            <person name="Persson P."/>
            <person name="Tunlid A."/>
        </authorList>
    </citation>
    <scope>NUCLEOTIDE SEQUENCE [LARGE SCALE GENOMIC DNA]</scope>
    <source>
        <strain evidence="2 3">CBS 175.51</strain>
    </source>
</reference>
<name>A0A8H5CDF2_9AGAR</name>
<evidence type="ECO:0000313" key="3">
    <source>
        <dbReference type="Proteomes" id="UP000541558"/>
    </source>
</evidence>
<accession>A0A8H5CDF2</accession>
<protein>
    <recommendedName>
        <fullName evidence="1">SMP-30/Gluconolactonase/LRE-like region domain-containing protein</fullName>
    </recommendedName>
</protein>
<dbReference type="Proteomes" id="UP000541558">
    <property type="component" value="Unassembled WGS sequence"/>
</dbReference>
<dbReference type="OrthoDB" id="423498at2759"/>